<gene>
    <name evidence="3" type="ORF">UE95_021570</name>
</gene>
<dbReference type="InterPro" id="IPR029060">
    <property type="entry name" value="PIN-like_dom_sf"/>
</dbReference>
<reference evidence="3 4" key="2">
    <citation type="journal article" date="2017" name="Front. Microbiol.">
        <title>Genomics Reveals a Unique Clone of Burkholderia cenocepacia Harboring an Actively Excising Novel Genomic Island.</title>
        <authorList>
            <person name="Patil P.P."/>
            <person name="Mali S."/>
            <person name="Midha S."/>
            <person name="Gautam V."/>
            <person name="Dash L."/>
            <person name="Kumar S."/>
            <person name="Shastri J."/>
            <person name="Singhal L."/>
            <person name="Patil P.B."/>
        </authorList>
    </citation>
    <scope>NUCLEOTIDE SEQUENCE [LARGE SCALE GENOMIC DNA]</scope>
    <source>
        <strain evidence="3 4">BC-19</strain>
    </source>
</reference>
<dbReference type="Proteomes" id="UP000191686">
    <property type="component" value="Unassembled WGS sequence"/>
</dbReference>
<evidence type="ECO:0000313" key="3">
    <source>
        <dbReference type="EMBL" id="MCW3713885.1"/>
    </source>
</evidence>
<name>A0ABD4UHV4_9BURK</name>
<dbReference type="AlphaFoldDB" id="A0ABD4UHV4"/>
<proteinExistence type="predicted"/>
<dbReference type="Pfam" id="PF13470">
    <property type="entry name" value="PIN_3"/>
    <property type="match status" value="1"/>
</dbReference>
<evidence type="ECO:0000313" key="4">
    <source>
        <dbReference type="Proteomes" id="UP000191686"/>
    </source>
</evidence>
<feature type="domain" description="VapC50 C-terminal" evidence="2">
    <location>
        <begin position="167"/>
        <end position="220"/>
    </location>
</feature>
<dbReference type="InterPro" id="IPR002716">
    <property type="entry name" value="PIN_dom"/>
</dbReference>
<dbReference type="InterPro" id="IPR058652">
    <property type="entry name" value="VapC50_C"/>
</dbReference>
<dbReference type="RefSeq" id="WP_256870302.1">
    <property type="nucleotide sequence ID" value="NZ_JYMX02000018.1"/>
</dbReference>
<dbReference type="Pfam" id="PF26343">
    <property type="entry name" value="VapC50_C"/>
    <property type="match status" value="1"/>
</dbReference>
<reference evidence="3 4" key="1">
    <citation type="journal article" date="2017" name="Front. Microbiol.">
        <title>Genomics reveals a unique clone of Burkholderia cenocepacia harbouring an actively excising novel genomic island.</title>
        <authorList>
            <person name="Patil P."/>
            <person name="Mali S."/>
            <person name="Midha S."/>
            <person name="Gautam V."/>
            <person name="Dash L."/>
            <person name="Kumar S."/>
            <person name="Shastri J."/>
            <person name="Singhal L."/>
            <person name="Patil P.B."/>
        </authorList>
    </citation>
    <scope>NUCLEOTIDE SEQUENCE [LARGE SCALE GENOMIC DNA]</scope>
    <source>
        <strain evidence="3 4">BC-19</strain>
    </source>
</reference>
<protein>
    <submittedName>
        <fullName evidence="3">PIN domain-containing protein</fullName>
    </submittedName>
</protein>
<comment type="caution">
    <text evidence="3">The sequence shown here is derived from an EMBL/GenBank/DDBJ whole genome shotgun (WGS) entry which is preliminary data.</text>
</comment>
<feature type="domain" description="PIN" evidence="1">
    <location>
        <begin position="43"/>
        <end position="150"/>
    </location>
</feature>
<organism evidence="3 4">
    <name type="scientific">Burkholderia cenocepacia</name>
    <dbReference type="NCBI Taxonomy" id="95486"/>
    <lineage>
        <taxon>Bacteria</taxon>
        <taxon>Pseudomonadati</taxon>
        <taxon>Pseudomonadota</taxon>
        <taxon>Betaproteobacteria</taxon>
        <taxon>Burkholderiales</taxon>
        <taxon>Burkholderiaceae</taxon>
        <taxon>Burkholderia</taxon>
        <taxon>Burkholderia cepacia complex</taxon>
    </lineage>
</organism>
<dbReference type="SUPFAM" id="SSF88723">
    <property type="entry name" value="PIN domain-like"/>
    <property type="match status" value="1"/>
</dbReference>
<accession>A0ABD4UHV4</accession>
<evidence type="ECO:0000259" key="1">
    <source>
        <dbReference type="Pfam" id="PF13470"/>
    </source>
</evidence>
<dbReference type="EMBL" id="JYMX02000018">
    <property type="protein sequence ID" value="MCW3713885.1"/>
    <property type="molecule type" value="Genomic_DNA"/>
</dbReference>
<evidence type="ECO:0000259" key="2">
    <source>
        <dbReference type="Pfam" id="PF26343"/>
    </source>
</evidence>
<sequence length="226" mass="25422">MTSLLIGEICEASKWLRWSAWPITLAIWVSITEMAGYARYTALLDACVLFPLVTTDALLSLATAGFFAAKWTQLIETEWIRSLEEQRPDLQGRLLTRRDSMREAIPDWEVSEAAWTPLIGSFILPDPDDRHVLAAAIAGHADCIVTSNRRDFPVAIASEYGIEIVDPDRFIINQWDLDSLGAMTAFKQMRARRRKPESTVEDFAQVLERSGLPSTAQRIRDAADLL</sequence>